<dbReference type="GeneID" id="19305525"/>
<gene>
    <name evidence="3" type="ORF">GLOTRDRAFT_33917</name>
</gene>
<sequence length="447" mass="51456">MRLLLTALTVFAFVPCLAYGQWHPEKPAQYHELPPLREQARLFNEWKDERIARIPALLKKYDIDAWLLSMREHNEDPLWWSLKNATQFAPHRRTVLLFHTNTSSLAGHPNPLVWVDNTGAVWDELRWILVQYAPQRIALNTDRHIAFGGGLAVGEWMELYEQLPQEWMKAVNQPMLAVEYIAARVPGQLSYYRKMQETVWAMIQEAFSARVIEPNITTTVDVEWWFREKIQTQNFSTWVHPRVSVITPQSFPGWAGTEDIIQEGDLLHVDFGVTAMSMNTDTQHMAYVLRTSEGESDAPEGHKEGIKKANRMQDIVLSQMQAGKTGNAVLQASLRQMKAENISGQIYCHPIGDYAHAPGAVMGFTNLPEYVPVLGELPILPNTWYSIELYAYHLVPERNETLRFRLEETVHWVDDQVGWKFVHGRQEALHLIDWQVPSSDGDFFVQS</sequence>
<evidence type="ECO:0000259" key="2">
    <source>
        <dbReference type="Pfam" id="PF00557"/>
    </source>
</evidence>
<dbReference type="KEGG" id="gtr:GLOTRDRAFT_33917"/>
<dbReference type="HOGENOM" id="CLU_017266_9_0_1"/>
<feature type="domain" description="Peptidase M24" evidence="2">
    <location>
        <begin position="192"/>
        <end position="410"/>
    </location>
</feature>
<dbReference type="Gene3D" id="3.90.230.10">
    <property type="entry name" value="Creatinase/methionine aminopeptidase superfamily"/>
    <property type="match status" value="1"/>
</dbReference>
<dbReference type="SUPFAM" id="SSF55920">
    <property type="entry name" value="Creatinase/aminopeptidase"/>
    <property type="match status" value="1"/>
</dbReference>
<organism evidence="3 4">
    <name type="scientific">Gloeophyllum trabeum (strain ATCC 11539 / FP-39264 / Madison 617)</name>
    <name type="common">Brown rot fungus</name>
    <dbReference type="NCBI Taxonomy" id="670483"/>
    <lineage>
        <taxon>Eukaryota</taxon>
        <taxon>Fungi</taxon>
        <taxon>Dikarya</taxon>
        <taxon>Basidiomycota</taxon>
        <taxon>Agaricomycotina</taxon>
        <taxon>Agaricomycetes</taxon>
        <taxon>Gloeophyllales</taxon>
        <taxon>Gloeophyllaceae</taxon>
        <taxon>Gloeophyllum</taxon>
    </lineage>
</organism>
<protein>
    <recommendedName>
        <fullName evidence="2">Peptidase M24 domain-containing protein</fullName>
    </recommendedName>
</protein>
<dbReference type="RefSeq" id="XP_007861729.1">
    <property type="nucleotide sequence ID" value="XM_007863538.1"/>
</dbReference>
<evidence type="ECO:0000313" key="3">
    <source>
        <dbReference type="EMBL" id="EPQ59127.1"/>
    </source>
</evidence>
<dbReference type="Proteomes" id="UP000030669">
    <property type="component" value="Unassembled WGS sequence"/>
</dbReference>
<dbReference type="STRING" id="670483.S7QIL6"/>
<dbReference type="InterPro" id="IPR036005">
    <property type="entry name" value="Creatinase/aminopeptidase-like"/>
</dbReference>
<dbReference type="OMA" id="GPTIGMW"/>
<evidence type="ECO:0000313" key="4">
    <source>
        <dbReference type="Proteomes" id="UP000030669"/>
    </source>
</evidence>
<keyword evidence="1" id="KW-0732">Signal</keyword>
<accession>S7QIL6</accession>
<evidence type="ECO:0000256" key="1">
    <source>
        <dbReference type="SAM" id="SignalP"/>
    </source>
</evidence>
<name>S7QIL6_GLOTA</name>
<dbReference type="Pfam" id="PF00557">
    <property type="entry name" value="Peptidase_M24"/>
    <property type="match status" value="1"/>
</dbReference>
<proteinExistence type="predicted"/>
<reference evidence="3 4" key="1">
    <citation type="journal article" date="2012" name="Science">
        <title>The Paleozoic origin of enzymatic lignin decomposition reconstructed from 31 fungal genomes.</title>
        <authorList>
            <person name="Floudas D."/>
            <person name="Binder M."/>
            <person name="Riley R."/>
            <person name="Barry K."/>
            <person name="Blanchette R.A."/>
            <person name="Henrissat B."/>
            <person name="Martinez A.T."/>
            <person name="Otillar R."/>
            <person name="Spatafora J.W."/>
            <person name="Yadav J.S."/>
            <person name="Aerts A."/>
            <person name="Benoit I."/>
            <person name="Boyd A."/>
            <person name="Carlson A."/>
            <person name="Copeland A."/>
            <person name="Coutinho P.M."/>
            <person name="de Vries R.P."/>
            <person name="Ferreira P."/>
            <person name="Findley K."/>
            <person name="Foster B."/>
            <person name="Gaskell J."/>
            <person name="Glotzer D."/>
            <person name="Gorecki P."/>
            <person name="Heitman J."/>
            <person name="Hesse C."/>
            <person name="Hori C."/>
            <person name="Igarashi K."/>
            <person name="Jurgens J.A."/>
            <person name="Kallen N."/>
            <person name="Kersten P."/>
            <person name="Kohler A."/>
            <person name="Kuees U."/>
            <person name="Kumar T.K.A."/>
            <person name="Kuo A."/>
            <person name="LaButti K."/>
            <person name="Larrondo L.F."/>
            <person name="Lindquist E."/>
            <person name="Ling A."/>
            <person name="Lombard V."/>
            <person name="Lucas S."/>
            <person name="Lundell T."/>
            <person name="Martin R."/>
            <person name="McLaughlin D.J."/>
            <person name="Morgenstern I."/>
            <person name="Morin E."/>
            <person name="Murat C."/>
            <person name="Nagy L.G."/>
            <person name="Nolan M."/>
            <person name="Ohm R.A."/>
            <person name="Patyshakuliyeva A."/>
            <person name="Rokas A."/>
            <person name="Ruiz-Duenas F.J."/>
            <person name="Sabat G."/>
            <person name="Salamov A."/>
            <person name="Samejima M."/>
            <person name="Schmutz J."/>
            <person name="Slot J.C."/>
            <person name="St John F."/>
            <person name="Stenlid J."/>
            <person name="Sun H."/>
            <person name="Sun S."/>
            <person name="Syed K."/>
            <person name="Tsang A."/>
            <person name="Wiebenga A."/>
            <person name="Young D."/>
            <person name="Pisabarro A."/>
            <person name="Eastwood D.C."/>
            <person name="Martin F."/>
            <person name="Cullen D."/>
            <person name="Grigoriev I.V."/>
            <person name="Hibbett D.S."/>
        </authorList>
    </citation>
    <scope>NUCLEOTIDE SEQUENCE [LARGE SCALE GENOMIC DNA]</scope>
    <source>
        <strain evidence="3 4">ATCC 11539</strain>
    </source>
</reference>
<feature type="signal peptide" evidence="1">
    <location>
        <begin position="1"/>
        <end position="20"/>
    </location>
</feature>
<dbReference type="eggNOG" id="ENOG502SI2E">
    <property type="taxonomic scope" value="Eukaryota"/>
</dbReference>
<keyword evidence="4" id="KW-1185">Reference proteome</keyword>
<dbReference type="OrthoDB" id="3632757at2759"/>
<dbReference type="InterPro" id="IPR000994">
    <property type="entry name" value="Pept_M24"/>
</dbReference>
<dbReference type="EMBL" id="KB469297">
    <property type="protein sequence ID" value="EPQ59127.1"/>
    <property type="molecule type" value="Genomic_DNA"/>
</dbReference>
<dbReference type="AlphaFoldDB" id="S7QIL6"/>
<feature type="chain" id="PRO_5004556164" description="Peptidase M24 domain-containing protein" evidence="1">
    <location>
        <begin position="21"/>
        <end position="447"/>
    </location>
</feature>